<keyword evidence="2" id="KW-0479">Metal-binding</keyword>
<evidence type="ECO:0000256" key="3">
    <source>
        <dbReference type="ARBA" id="ARBA00022801"/>
    </source>
</evidence>
<dbReference type="GO" id="GO:0016788">
    <property type="term" value="F:hydrolase activity, acting on ester bonds"/>
    <property type="evidence" value="ECO:0007669"/>
    <property type="project" value="InterPro"/>
</dbReference>
<dbReference type="GO" id="GO:0046872">
    <property type="term" value="F:metal ion binding"/>
    <property type="evidence" value="ECO:0007669"/>
    <property type="project" value="UniProtKB-KW"/>
</dbReference>
<evidence type="ECO:0000256" key="4">
    <source>
        <dbReference type="ARBA" id="ARBA00022833"/>
    </source>
</evidence>
<dbReference type="SUPFAM" id="SSF53187">
    <property type="entry name" value="Zn-dependent exopeptidases"/>
    <property type="match status" value="1"/>
</dbReference>
<dbReference type="Pfam" id="PF24827">
    <property type="entry name" value="AstE_AspA_cat"/>
    <property type="match status" value="1"/>
</dbReference>
<keyword evidence="3" id="KW-0378">Hydrolase</keyword>
<keyword evidence="7" id="KW-1185">Reference proteome</keyword>
<proteinExistence type="predicted"/>
<dbReference type="Gene3D" id="3.40.630.10">
    <property type="entry name" value="Zn peptidases"/>
    <property type="match status" value="1"/>
</dbReference>
<evidence type="ECO:0000313" key="6">
    <source>
        <dbReference type="EMBL" id="CAA9889780.1"/>
    </source>
</evidence>
<evidence type="ECO:0000256" key="1">
    <source>
        <dbReference type="ARBA" id="ARBA00001947"/>
    </source>
</evidence>
<dbReference type="InterPro" id="IPR055438">
    <property type="entry name" value="AstE_AspA_cat"/>
</dbReference>
<comment type="caution">
    <text evidence="6">The sequence shown here is derived from an EMBL/GenBank/DDBJ whole genome shotgun (WGS) entry which is preliminary data.</text>
</comment>
<evidence type="ECO:0000256" key="2">
    <source>
        <dbReference type="ARBA" id="ARBA00022723"/>
    </source>
</evidence>
<dbReference type="AlphaFoldDB" id="A0A8S0WMI0"/>
<dbReference type="Proteomes" id="UP000494216">
    <property type="component" value="Unassembled WGS sequence"/>
</dbReference>
<dbReference type="CDD" id="cd06256">
    <property type="entry name" value="M14_ASTE_ASPA-like"/>
    <property type="match status" value="1"/>
</dbReference>
<accession>A0A8S0WMI0</accession>
<gene>
    <name evidence="6" type="ORF">METHB2_130045</name>
</gene>
<name>A0A8S0WMI0_9GAMM</name>
<evidence type="ECO:0000259" key="5">
    <source>
        <dbReference type="Pfam" id="PF24827"/>
    </source>
</evidence>
<comment type="cofactor">
    <cofactor evidence="1">
        <name>Zn(2+)</name>
        <dbReference type="ChEBI" id="CHEBI:29105"/>
    </cofactor>
</comment>
<keyword evidence="4" id="KW-0862">Zinc</keyword>
<feature type="domain" description="Succinylglutamate desuccinylase/Aspartoacylase catalytic" evidence="5">
    <location>
        <begin position="45"/>
        <end position="194"/>
    </location>
</feature>
<protein>
    <recommendedName>
        <fullName evidence="5">Succinylglutamate desuccinylase/Aspartoacylase catalytic domain-containing protein</fullName>
    </recommendedName>
</protein>
<organism evidence="6 7">
    <name type="scientific">Candidatus Methylobacter favarea</name>
    <dbReference type="NCBI Taxonomy" id="2707345"/>
    <lineage>
        <taxon>Bacteria</taxon>
        <taxon>Pseudomonadati</taxon>
        <taxon>Pseudomonadota</taxon>
        <taxon>Gammaproteobacteria</taxon>
        <taxon>Methylococcales</taxon>
        <taxon>Methylococcaceae</taxon>
        <taxon>Methylobacter</taxon>
    </lineage>
</organism>
<dbReference type="RefSeq" id="WP_174624761.1">
    <property type="nucleotide sequence ID" value="NZ_CADCXN010000035.1"/>
</dbReference>
<evidence type="ECO:0000313" key="7">
    <source>
        <dbReference type="Proteomes" id="UP000494216"/>
    </source>
</evidence>
<dbReference type="EMBL" id="CADCXN010000035">
    <property type="protein sequence ID" value="CAA9889780.1"/>
    <property type="molecule type" value="Genomic_DNA"/>
</dbReference>
<reference evidence="6 7" key="1">
    <citation type="submission" date="2020-02" db="EMBL/GenBank/DDBJ databases">
        <authorList>
            <person name="Hogendoorn C."/>
        </authorList>
    </citation>
    <scope>NUCLEOTIDE SEQUENCE [LARGE SCALE GENOMIC DNA]</scope>
    <source>
        <strain evidence="6">METHB21</strain>
    </source>
</reference>
<sequence length="338" mass="38378">MHKPGLKQLDYLPEGLLEATHKTLYTILPEPTLIHLPGKQTAPLFISVLLHGNEPTGFQAVQLLLHKYKDKPLPRSLSLFFGNITAARHELRRHDDQPDYNRIWPGTELPDCAETEMAKEIVSIMKKRNVFVSIDVHNNTGMNPHYACINKLDNEFLRLASLFGRLIVYFVRPKGVQSAAFADLCPAVTLECGRPGQQYGIEHVLEFINSCLHLNELPQHRVLAQDIDLFHTVAQVKIQEQVNFSFNQADSGLLLNEDLECMNFTEISPGTVFGTSKNMSDMPLVAKDENGINVTDNFFSLQNGDLQINRQTMPSMLTLDERIIRQDCLCYLMERIHL</sequence>